<dbReference type="Pfam" id="PF01103">
    <property type="entry name" value="Omp85"/>
    <property type="match status" value="1"/>
</dbReference>
<evidence type="ECO:0000313" key="4">
    <source>
        <dbReference type="EMBL" id="SHG83846.1"/>
    </source>
</evidence>
<gene>
    <name evidence="4" type="ORF">SAMN05444372_110132</name>
</gene>
<comment type="subcellular location">
    <subcellularLocation>
        <location evidence="1">Membrane</location>
    </subcellularLocation>
</comment>
<dbReference type="STRING" id="229205.SAMN05444372_110132"/>
<keyword evidence="2" id="KW-0472">Membrane</keyword>
<dbReference type="AlphaFoldDB" id="A0A1M5N2M3"/>
<accession>A0A1M5N2M3</accession>
<protein>
    <submittedName>
        <fullName evidence="4">Surface antigen</fullName>
    </submittedName>
</protein>
<dbReference type="OrthoDB" id="9771071at2"/>
<sequence length="381" mass="43191">MKFGIIILTFIIASLILPTSNLNAQSFVKKYWNTLLNDSTELSQPQLLIYPTIAYAPETTWEIGLSSLYVYYAKRDTTNRLSEINGFTFFTLENQYGLWFDNAIYSDQDRWFFLGRVRLQSFPLFYNGIGINTPKEYTARVDANQIIIKERVLKKVKKNLFLGLELDYQSLSAVDFVVAEPNNQDFSLPLGNKGSNNLGVGLGLVLDNRHNVLNVRKGFFSEVALLHSNPAWGSSFNFTSILSDTRIYRPVGKNNVFAAQLLGQFNFGDVPFNQLAQMGGDSMMRGYYFGRYRDNNQLAAQVEFRFLPIPFKFTDRIGAAVFAGTGTVFNKVNNLDVSNLTVTAGAGLRFLLFPKKDIWTRLDYAFTREGTGFYLIIGESF</sequence>
<dbReference type="Proteomes" id="UP000184020">
    <property type="component" value="Unassembled WGS sequence"/>
</dbReference>
<name>A0A1M5N2M3_9FLAO</name>
<evidence type="ECO:0000256" key="2">
    <source>
        <dbReference type="ARBA" id="ARBA00023136"/>
    </source>
</evidence>
<evidence type="ECO:0000256" key="1">
    <source>
        <dbReference type="ARBA" id="ARBA00004370"/>
    </source>
</evidence>
<reference evidence="5" key="1">
    <citation type="submission" date="2016-11" db="EMBL/GenBank/DDBJ databases">
        <authorList>
            <person name="Varghese N."/>
            <person name="Submissions S."/>
        </authorList>
    </citation>
    <scope>NUCLEOTIDE SEQUENCE [LARGE SCALE GENOMIC DNA]</scope>
    <source>
        <strain evidence="5">DSM 17659</strain>
    </source>
</reference>
<evidence type="ECO:0000259" key="3">
    <source>
        <dbReference type="Pfam" id="PF01103"/>
    </source>
</evidence>
<organism evidence="4 5">
    <name type="scientific">Flavobacterium micromati</name>
    <dbReference type="NCBI Taxonomy" id="229205"/>
    <lineage>
        <taxon>Bacteria</taxon>
        <taxon>Pseudomonadati</taxon>
        <taxon>Bacteroidota</taxon>
        <taxon>Flavobacteriia</taxon>
        <taxon>Flavobacteriales</taxon>
        <taxon>Flavobacteriaceae</taxon>
        <taxon>Flavobacterium</taxon>
    </lineage>
</organism>
<feature type="domain" description="Bacterial surface antigen (D15)" evidence="3">
    <location>
        <begin position="111"/>
        <end position="381"/>
    </location>
</feature>
<evidence type="ECO:0000313" key="5">
    <source>
        <dbReference type="Proteomes" id="UP000184020"/>
    </source>
</evidence>
<dbReference type="EMBL" id="FQWF01000010">
    <property type="protein sequence ID" value="SHG83846.1"/>
    <property type="molecule type" value="Genomic_DNA"/>
</dbReference>
<proteinExistence type="predicted"/>
<dbReference type="InterPro" id="IPR000184">
    <property type="entry name" value="Bac_surfAg_D15"/>
</dbReference>
<keyword evidence="5" id="KW-1185">Reference proteome</keyword>
<dbReference type="GO" id="GO:0019867">
    <property type="term" value="C:outer membrane"/>
    <property type="evidence" value="ECO:0007669"/>
    <property type="project" value="InterPro"/>
</dbReference>
<dbReference type="Gene3D" id="2.40.160.50">
    <property type="entry name" value="membrane protein fhac: a member of the omp85/tpsb transporter family"/>
    <property type="match status" value="1"/>
</dbReference>
<dbReference type="RefSeq" id="WP_073020610.1">
    <property type="nucleotide sequence ID" value="NZ_FQWF01000010.1"/>
</dbReference>